<proteinExistence type="predicted"/>
<protein>
    <submittedName>
        <fullName evidence="3">Uncharacterized protein</fullName>
    </submittedName>
</protein>
<dbReference type="Proteomes" id="UP000663823">
    <property type="component" value="Unassembled WGS sequence"/>
</dbReference>
<keyword evidence="1" id="KW-0812">Transmembrane</keyword>
<dbReference type="EMBL" id="CAJOAX010001326">
    <property type="protein sequence ID" value="CAF3706286.1"/>
    <property type="molecule type" value="Genomic_DNA"/>
</dbReference>
<feature type="transmembrane region" description="Helical" evidence="1">
    <location>
        <begin position="68"/>
        <end position="94"/>
    </location>
</feature>
<comment type="caution">
    <text evidence="3">The sequence shown here is derived from an EMBL/GenBank/DDBJ whole genome shotgun (WGS) entry which is preliminary data.</text>
</comment>
<feature type="signal peptide" evidence="2">
    <location>
        <begin position="1"/>
        <end position="25"/>
    </location>
</feature>
<sequence>MKPCNQMIYLIVLVMLLVIFFLAQATPVGNSDAKRLSSDKNSQRIGASIASIAASFDRIANSIDTIRILMVVVFLFLFLLIILIFSCGICGIHLCDIGCGINSGLDDIARAIRR</sequence>
<evidence type="ECO:0000313" key="3">
    <source>
        <dbReference type="EMBL" id="CAF3706286.1"/>
    </source>
</evidence>
<keyword evidence="2" id="KW-0732">Signal</keyword>
<organism evidence="3 4">
    <name type="scientific">Rotaria sordida</name>
    <dbReference type="NCBI Taxonomy" id="392033"/>
    <lineage>
        <taxon>Eukaryota</taxon>
        <taxon>Metazoa</taxon>
        <taxon>Spiralia</taxon>
        <taxon>Gnathifera</taxon>
        <taxon>Rotifera</taxon>
        <taxon>Eurotatoria</taxon>
        <taxon>Bdelloidea</taxon>
        <taxon>Philodinida</taxon>
        <taxon>Philodinidae</taxon>
        <taxon>Rotaria</taxon>
    </lineage>
</organism>
<reference evidence="3" key="1">
    <citation type="submission" date="2021-02" db="EMBL/GenBank/DDBJ databases">
        <authorList>
            <person name="Nowell W R."/>
        </authorList>
    </citation>
    <scope>NUCLEOTIDE SEQUENCE</scope>
</reference>
<evidence type="ECO:0000256" key="2">
    <source>
        <dbReference type="SAM" id="SignalP"/>
    </source>
</evidence>
<keyword evidence="1" id="KW-0472">Membrane</keyword>
<dbReference type="AlphaFoldDB" id="A0A818VH31"/>
<accession>A0A818VH31</accession>
<gene>
    <name evidence="3" type="ORF">OTI717_LOCUS12878</name>
</gene>
<evidence type="ECO:0000256" key="1">
    <source>
        <dbReference type="SAM" id="Phobius"/>
    </source>
</evidence>
<feature type="chain" id="PRO_5032701676" evidence="2">
    <location>
        <begin position="26"/>
        <end position="114"/>
    </location>
</feature>
<name>A0A818VH31_9BILA</name>
<keyword evidence="1" id="KW-1133">Transmembrane helix</keyword>
<evidence type="ECO:0000313" key="4">
    <source>
        <dbReference type="Proteomes" id="UP000663823"/>
    </source>
</evidence>